<dbReference type="SUPFAM" id="SSF53067">
    <property type="entry name" value="Actin-like ATPase domain"/>
    <property type="match status" value="2"/>
</dbReference>
<dbReference type="GO" id="GO:0051301">
    <property type="term" value="P:cell division"/>
    <property type="evidence" value="ECO:0007669"/>
    <property type="project" value="UniProtKB-KW"/>
</dbReference>
<dbReference type="RefSeq" id="WP_093369058.1">
    <property type="nucleotide sequence ID" value="NZ_FOQA01000001.1"/>
</dbReference>
<dbReference type="Gene3D" id="3.30.420.40">
    <property type="match status" value="2"/>
</dbReference>
<dbReference type="InterPro" id="IPR050696">
    <property type="entry name" value="FtsA/MreB"/>
</dbReference>
<proteinExistence type="predicted"/>
<dbReference type="InterPro" id="IPR005883">
    <property type="entry name" value="PilM"/>
</dbReference>
<dbReference type="OrthoDB" id="9768127at2"/>
<dbReference type="InterPro" id="IPR003494">
    <property type="entry name" value="SHS2_FtsA"/>
</dbReference>
<dbReference type="PANTHER" id="PTHR32432:SF3">
    <property type="entry name" value="ETHANOLAMINE UTILIZATION PROTEIN EUTJ"/>
    <property type="match status" value="1"/>
</dbReference>
<dbReference type="AlphaFoldDB" id="A0A1I3ASL8"/>
<keyword evidence="2" id="KW-0132">Cell division</keyword>
<dbReference type="InterPro" id="IPR043129">
    <property type="entry name" value="ATPase_NBD"/>
</dbReference>
<sequence>MKMELNKNKMALALDIGTRSVVGLLGSLEEQKLVVHHSVVVFHENRAMFDGQIHDIEEVAKVIRKVKEKLESECGYELKEATIAAAGRALLTESVTVDLGLGHLQDVKWSHIQQIELKALQEAERQLEKSNAGDLRYFCVGHSIIQYYLDGTLIKNPLNHKGEMLSVHLIATFLPKLVVDSLYASVTGAGLEVDYMTLEPIAAIEVAVPENARLLNIALVDIGAGTSDIAITKDGSIHAYAMTDVAGDELTEYLAREKMLDFDSAESIKCQISITEKLDYEDILGIRHEELSEELIETITPAMKSVATQISESILKHNGKTPSAVFLIGGGSRMKGLPKMISQALELPEERVSVRNISTIQQLLYHPQDPIGPEGITPIGILKKALLKRHSDFIEITVNGRPIKLFQTRKLCIRDGLAALQYDPHLLIPKRGESVYITVNGEKREYYGEYGDPAIITKNQKKASLETELLNGDKVMIQPATTGPSAHVMLYDILNDDYQDKTLKHNGNFTETNCRLSNGDEISYKTLNHTVENADEITEKEDKDLLKDNKVIPSNDSNSQENIIEIKYNGNPLTITTEKESLIFVDLFDYIDFDRSEVQGELILRHNGQPAEYISPIKTMDEVWIYWA</sequence>
<dbReference type="Proteomes" id="UP000199287">
    <property type="component" value="Unassembled WGS sequence"/>
</dbReference>
<dbReference type="CDD" id="cd24004">
    <property type="entry name" value="ASKHA_NBD_PilM-like"/>
    <property type="match status" value="1"/>
</dbReference>
<reference evidence="3" key="1">
    <citation type="submission" date="2016-10" db="EMBL/GenBank/DDBJ databases">
        <authorList>
            <person name="Varghese N."/>
            <person name="Submissions S."/>
        </authorList>
    </citation>
    <scope>NUCLEOTIDE SEQUENCE [LARGE SCALE GENOMIC DNA]</scope>
    <source>
        <strain evidence="3">Z-7934</strain>
    </source>
</reference>
<dbReference type="PANTHER" id="PTHR32432">
    <property type="entry name" value="CELL DIVISION PROTEIN FTSA-RELATED"/>
    <property type="match status" value="1"/>
</dbReference>
<organism evidence="2 3">
    <name type="scientific">Tindallia magadiensis</name>
    <dbReference type="NCBI Taxonomy" id="69895"/>
    <lineage>
        <taxon>Bacteria</taxon>
        <taxon>Bacillati</taxon>
        <taxon>Bacillota</taxon>
        <taxon>Clostridia</taxon>
        <taxon>Peptostreptococcales</taxon>
        <taxon>Tindalliaceae</taxon>
        <taxon>Tindallia</taxon>
    </lineage>
</organism>
<protein>
    <submittedName>
        <fullName evidence="2">Cell division protein FtsA</fullName>
    </submittedName>
</protein>
<evidence type="ECO:0000313" key="3">
    <source>
        <dbReference type="Proteomes" id="UP000199287"/>
    </source>
</evidence>
<keyword evidence="2" id="KW-0131">Cell cycle</keyword>
<dbReference type="EMBL" id="FOQA01000001">
    <property type="protein sequence ID" value="SFH53055.1"/>
    <property type="molecule type" value="Genomic_DNA"/>
</dbReference>
<dbReference type="Pfam" id="PF11104">
    <property type="entry name" value="PilM_2"/>
    <property type="match status" value="1"/>
</dbReference>
<dbReference type="SMART" id="SM00842">
    <property type="entry name" value="FtsA"/>
    <property type="match status" value="1"/>
</dbReference>
<feature type="domain" description="SHS2" evidence="1">
    <location>
        <begin position="11"/>
        <end position="207"/>
    </location>
</feature>
<gene>
    <name evidence="2" type="ORF">SAMN05192551_101388</name>
</gene>
<evidence type="ECO:0000313" key="2">
    <source>
        <dbReference type="EMBL" id="SFH53055.1"/>
    </source>
</evidence>
<dbReference type="STRING" id="69895.SAMN05192551_101388"/>
<keyword evidence="3" id="KW-1185">Reference proteome</keyword>
<evidence type="ECO:0000259" key="1">
    <source>
        <dbReference type="SMART" id="SM00842"/>
    </source>
</evidence>
<accession>A0A1I3ASL8</accession>
<name>A0A1I3ASL8_9FIRM</name>